<dbReference type="PANTHER" id="PTHR46401">
    <property type="entry name" value="GLYCOSYLTRANSFERASE WBBK-RELATED"/>
    <property type="match status" value="1"/>
</dbReference>
<dbReference type="SUPFAM" id="SSF53756">
    <property type="entry name" value="UDP-Glycosyltransferase/glycogen phosphorylase"/>
    <property type="match status" value="1"/>
</dbReference>
<keyword evidence="3" id="KW-1185">Reference proteome</keyword>
<evidence type="ECO:0000313" key="3">
    <source>
        <dbReference type="Proteomes" id="UP000198857"/>
    </source>
</evidence>
<protein>
    <submittedName>
        <fullName evidence="2">Glycosyltransferase involved in cell wall bisynthesis</fullName>
    </submittedName>
</protein>
<dbReference type="CDD" id="cd03809">
    <property type="entry name" value="GT4_MtfB-like"/>
    <property type="match status" value="1"/>
</dbReference>
<sequence>MKVLLDAYWWVEGQPSGRRVVDSLLRTWLTDWPEDELVAAVPARHVPHVRDLAGDPALTVVPVRLTPHGVSVMVEMGRLGGGADVVLSQNFTPLRSSALRATFIHDLMFVERPEFFGRLERLYFAGMPWSARLADVVLTSTAAEAGRIARVRPRLAGRVRPVGLTVPESFREARAVDPQVGVVPRQFVLCVGRLNVRKNLDRLVDALVTDGVVRPDFPLVVVGEPDGVTVRGLERGDPRVRFVGAVDDAGLRWLYEQCRVFVFPSLDEGFGLPVLEAALCGAPMALSDIPAFRELAPGAAFFEPTDEASIARVVGEVVRGPRGDRPVAIPAWSDVVGLIRSAILDALAARA</sequence>
<proteinExistence type="predicted"/>
<dbReference type="GO" id="GO:0009103">
    <property type="term" value="P:lipopolysaccharide biosynthetic process"/>
    <property type="evidence" value="ECO:0007669"/>
    <property type="project" value="TreeGrafter"/>
</dbReference>
<name>A0A1I5MVS3_9ACTN</name>
<dbReference type="EMBL" id="FOWQ01000003">
    <property type="protein sequence ID" value="SFP13590.1"/>
    <property type="molecule type" value="Genomic_DNA"/>
</dbReference>
<dbReference type="RefSeq" id="WP_091109067.1">
    <property type="nucleotide sequence ID" value="NZ_FOWQ01000003.1"/>
</dbReference>
<reference evidence="3" key="1">
    <citation type="submission" date="2016-10" db="EMBL/GenBank/DDBJ databases">
        <authorList>
            <person name="Varghese N."/>
            <person name="Submissions S."/>
        </authorList>
    </citation>
    <scope>NUCLEOTIDE SEQUENCE [LARGE SCALE GENOMIC DNA]</scope>
    <source>
        <strain evidence="3">DSM 44208</strain>
    </source>
</reference>
<dbReference type="Gene3D" id="3.40.50.2000">
    <property type="entry name" value="Glycogen Phosphorylase B"/>
    <property type="match status" value="1"/>
</dbReference>
<dbReference type="GO" id="GO:0016757">
    <property type="term" value="F:glycosyltransferase activity"/>
    <property type="evidence" value="ECO:0007669"/>
    <property type="project" value="TreeGrafter"/>
</dbReference>
<evidence type="ECO:0000256" key="1">
    <source>
        <dbReference type="ARBA" id="ARBA00022679"/>
    </source>
</evidence>
<dbReference type="AlphaFoldDB" id="A0A1I5MVS3"/>
<gene>
    <name evidence="2" type="ORF">SAMN05660464_2173</name>
</gene>
<evidence type="ECO:0000313" key="2">
    <source>
        <dbReference type="EMBL" id="SFP13590.1"/>
    </source>
</evidence>
<dbReference type="Proteomes" id="UP000198857">
    <property type="component" value="Unassembled WGS sequence"/>
</dbReference>
<accession>A0A1I5MVS3</accession>
<organism evidence="2 3">
    <name type="scientific">Geodermatophilus dictyosporus</name>
    <dbReference type="NCBI Taxonomy" id="1523247"/>
    <lineage>
        <taxon>Bacteria</taxon>
        <taxon>Bacillati</taxon>
        <taxon>Actinomycetota</taxon>
        <taxon>Actinomycetes</taxon>
        <taxon>Geodermatophilales</taxon>
        <taxon>Geodermatophilaceae</taxon>
        <taxon>Geodermatophilus</taxon>
    </lineage>
</organism>
<dbReference type="Pfam" id="PF13692">
    <property type="entry name" value="Glyco_trans_1_4"/>
    <property type="match status" value="1"/>
</dbReference>
<keyword evidence="1 2" id="KW-0808">Transferase</keyword>
<dbReference type="OrthoDB" id="9801609at2"/>
<dbReference type="PANTHER" id="PTHR46401:SF2">
    <property type="entry name" value="GLYCOSYLTRANSFERASE WBBK-RELATED"/>
    <property type="match status" value="1"/>
</dbReference>
<dbReference type="STRING" id="1523247.SAMN05660464_2173"/>